<dbReference type="EMBL" id="MHCI01000017">
    <property type="protein sequence ID" value="OGY16352.1"/>
    <property type="molecule type" value="Genomic_DNA"/>
</dbReference>
<dbReference type="InterPro" id="IPR012340">
    <property type="entry name" value="NA-bd_OB-fold"/>
</dbReference>
<dbReference type="GO" id="GO:0015934">
    <property type="term" value="C:large ribosomal subunit"/>
    <property type="evidence" value="ECO:0007669"/>
    <property type="project" value="InterPro"/>
</dbReference>
<dbReference type="GO" id="GO:0003735">
    <property type="term" value="F:structural constituent of ribosome"/>
    <property type="evidence" value="ECO:0007669"/>
    <property type="project" value="InterPro"/>
</dbReference>
<evidence type="ECO:0000256" key="4">
    <source>
        <dbReference type="ARBA" id="ARBA00035242"/>
    </source>
</evidence>
<dbReference type="PANTHER" id="PTHR13691">
    <property type="entry name" value="RIBOSOMAL PROTEIN L2"/>
    <property type="match status" value="1"/>
</dbReference>
<evidence type="ECO:0000313" key="9">
    <source>
        <dbReference type="EMBL" id="OGY16352.1"/>
    </source>
</evidence>
<dbReference type="FunFam" id="2.30.30.30:FF:000001">
    <property type="entry name" value="50S ribosomal protein L2"/>
    <property type="match status" value="1"/>
</dbReference>
<dbReference type="SMART" id="SM01382">
    <property type="entry name" value="Ribosomal_L2_C"/>
    <property type="match status" value="1"/>
</dbReference>
<evidence type="ECO:0000256" key="5">
    <source>
        <dbReference type="HAMAP-Rule" id="MF_01320"/>
    </source>
</evidence>
<dbReference type="Gene3D" id="2.40.50.140">
    <property type="entry name" value="Nucleic acid-binding proteins"/>
    <property type="match status" value="1"/>
</dbReference>
<comment type="caution">
    <text evidence="9">The sequence shown here is derived from an EMBL/GenBank/DDBJ whole genome shotgun (WGS) entry which is preliminary data.</text>
</comment>
<dbReference type="InterPro" id="IPR022666">
    <property type="entry name" value="Ribosomal_uL2_RNA-bd_dom"/>
</dbReference>
<keyword evidence="5" id="KW-0699">rRNA-binding</keyword>
<comment type="similarity">
    <text evidence="1 5">Belongs to the universal ribosomal protein uL2 family.</text>
</comment>
<dbReference type="Pfam" id="PF03947">
    <property type="entry name" value="Ribosomal_L2_C"/>
    <property type="match status" value="1"/>
</dbReference>
<protein>
    <recommendedName>
        <fullName evidence="4 5">Large ribosomal subunit protein uL2</fullName>
    </recommendedName>
</protein>
<proteinExistence type="inferred from homology"/>
<feature type="domain" description="Large ribosomal subunit protein uL2 C-terminal" evidence="7">
    <location>
        <begin position="126"/>
        <end position="255"/>
    </location>
</feature>
<dbReference type="AlphaFoldDB" id="A0A1G1VLT6"/>
<dbReference type="SUPFAM" id="SSF50249">
    <property type="entry name" value="Nucleic acid-binding proteins"/>
    <property type="match status" value="1"/>
</dbReference>
<dbReference type="Gene3D" id="4.10.950.10">
    <property type="entry name" value="Ribosomal protein L2, domain 3"/>
    <property type="match status" value="1"/>
</dbReference>
<dbReference type="InterPro" id="IPR022669">
    <property type="entry name" value="Ribosomal_uL2_C"/>
</dbReference>
<evidence type="ECO:0000259" key="8">
    <source>
        <dbReference type="SMART" id="SM01383"/>
    </source>
</evidence>
<dbReference type="FunFam" id="4.10.950.10:FF:000001">
    <property type="entry name" value="50S ribosomal protein L2"/>
    <property type="match status" value="1"/>
</dbReference>
<dbReference type="GO" id="GO:0016740">
    <property type="term" value="F:transferase activity"/>
    <property type="evidence" value="ECO:0007669"/>
    <property type="project" value="InterPro"/>
</dbReference>
<evidence type="ECO:0000313" key="10">
    <source>
        <dbReference type="Proteomes" id="UP000179069"/>
    </source>
</evidence>
<reference evidence="9 10" key="1">
    <citation type="journal article" date="2016" name="Nat. Commun.">
        <title>Thousands of microbial genomes shed light on interconnected biogeochemical processes in an aquifer system.</title>
        <authorList>
            <person name="Anantharaman K."/>
            <person name="Brown C.T."/>
            <person name="Hug L.A."/>
            <person name="Sharon I."/>
            <person name="Castelle C.J."/>
            <person name="Probst A.J."/>
            <person name="Thomas B.C."/>
            <person name="Singh A."/>
            <person name="Wilkins M.J."/>
            <person name="Karaoz U."/>
            <person name="Brodie E.L."/>
            <person name="Williams K.H."/>
            <person name="Hubbard S.S."/>
            <person name="Banfield J.F."/>
        </authorList>
    </citation>
    <scope>NUCLEOTIDE SEQUENCE [LARGE SCALE GENOMIC DNA]</scope>
</reference>
<keyword evidence="5" id="KW-0694">RNA-binding</keyword>
<dbReference type="GO" id="GO:0019843">
    <property type="term" value="F:rRNA binding"/>
    <property type="evidence" value="ECO:0007669"/>
    <property type="project" value="UniProtKB-UniRule"/>
</dbReference>
<gene>
    <name evidence="5" type="primary">rplB</name>
    <name evidence="9" type="ORF">A2785_00160</name>
</gene>
<evidence type="ECO:0000256" key="3">
    <source>
        <dbReference type="ARBA" id="ARBA00023274"/>
    </source>
</evidence>
<keyword evidence="2 5" id="KW-0689">Ribosomal protein</keyword>
<feature type="compositionally biased region" description="Gly residues" evidence="6">
    <location>
        <begin position="233"/>
        <end position="242"/>
    </location>
</feature>
<dbReference type="PANTHER" id="PTHR13691:SF5">
    <property type="entry name" value="LARGE RIBOSOMAL SUBUNIT PROTEIN UL2M"/>
    <property type="match status" value="1"/>
</dbReference>
<evidence type="ECO:0000259" key="7">
    <source>
        <dbReference type="SMART" id="SM01382"/>
    </source>
</evidence>
<feature type="domain" description="Large ribosomal subunit protein uL2 RNA-binding" evidence="8">
    <location>
        <begin position="44"/>
        <end position="120"/>
    </location>
</feature>
<dbReference type="Pfam" id="PF00181">
    <property type="entry name" value="Ribosomal_L2_N"/>
    <property type="match status" value="1"/>
</dbReference>
<keyword evidence="3 5" id="KW-0687">Ribonucleoprotein</keyword>
<evidence type="ECO:0000256" key="2">
    <source>
        <dbReference type="ARBA" id="ARBA00022980"/>
    </source>
</evidence>
<dbReference type="PIRSF" id="PIRSF002158">
    <property type="entry name" value="Ribosomal_L2"/>
    <property type="match status" value="1"/>
</dbReference>
<comment type="function">
    <text evidence="5">One of the primary rRNA binding proteins. Required for association of the 30S and 50S subunits to form the 70S ribosome, for tRNA binding and peptide bond formation. It has been suggested to have peptidyltransferase activity; this is somewhat controversial. Makes several contacts with the 16S rRNA in the 70S ribosome.</text>
</comment>
<accession>A0A1G1VLT6</accession>
<dbReference type="NCBIfam" id="TIGR01171">
    <property type="entry name" value="rplB_bact"/>
    <property type="match status" value="1"/>
</dbReference>
<feature type="region of interest" description="Disordered" evidence="6">
    <location>
        <begin position="225"/>
        <end position="265"/>
    </location>
</feature>
<dbReference type="InterPro" id="IPR005880">
    <property type="entry name" value="Ribosomal_uL2_bac/org-type"/>
</dbReference>
<evidence type="ECO:0000256" key="1">
    <source>
        <dbReference type="ARBA" id="ARBA00005636"/>
    </source>
</evidence>
<name>A0A1G1VLT6_9BACT</name>
<dbReference type="GO" id="GO:0002181">
    <property type="term" value="P:cytoplasmic translation"/>
    <property type="evidence" value="ECO:0007669"/>
    <property type="project" value="TreeGrafter"/>
</dbReference>
<dbReference type="InterPro" id="IPR002171">
    <property type="entry name" value="Ribosomal_uL2"/>
</dbReference>
<sequence length="279" mass="30417">MTMRTRVPTSPGVRHRRDVDTRGIITKGKPEKYLLRGVVKKTGGRNAQGRISVRHQGGGEKQMLREIDFKRSKHGIPAKVMAIEYDPIRRANIALLYYADGEKRYIIAPLGVNVGESLISGKEADVKSGNALPLADIPVGTPIHNVELRPGKGGQLARGAGTAATIQSKEGQYAAVQLPSKEIRLIDMRCLATVGQVGNPEWKAVSLGKAGRKRHMGIRPSVRGVAMHPGAHPHGGGEGRSGIGMPSPKTPWGKPTLGKKTRHKRKYSNRFIIKDRRIH</sequence>
<dbReference type="Proteomes" id="UP000179069">
    <property type="component" value="Unassembled WGS sequence"/>
</dbReference>
<comment type="subunit">
    <text evidence="5">Part of the 50S ribosomal subunit. Forms a bridge to the 30S subunit in the 70S ribosome.</text>
</comment>
<dbReference type="InterPro" id="IPR014722">
    <property type="entry name" value="Rib_uL2_dom2"/>
</dbReference>
<dbReference type="InterPro" id="IPR008991">
    <property type="entry name" value="Translation_prot_SH3-like_sf"/>
</dbReference>
<dbReference type="HAMAP" id="MF_01320_B">
    <property type="entry name" value="Ribosomal_uL2_B"/>
    <property type="match status" value="1"/>
</dbReference>
<organism evidence="9 10">
    <name type="scientific">Candidatus Chisholmbacteria bacterium RIFCSPHIGHO2_01_FULL_49_18</name>
    <dbReference type="NCBI Taxonomy" id="1797590"/>
    <lineage>
        <taxon>Bacteria</taxon>
        <taxon>Candidatus Chisholmiibacteriota</taxon>
    </lineage>
</organism>
<dbReference type="SUPFAM" id="SSF50104">
    <property type="entry name" value="Translation proteins SH3-like domain"/>
    <property type="match status" value="1"/>
</dbReference>
<dbReference type="SMART" id="SM01383">
    <property type="entry name" value="Ribosomal_L2"/>
    <property type="match status" value="1"/>
</dbReference>
<dbReference type="Gene3D" id="2.30.30.30">
    <property type="match status" value="1"/>
</dbReference>
<evidence type="ECO:0000256" key="6">
    <source>
        <dbReference type="SAM" id="MobiDB-lite"/>
    </source>
</evidence>
<dbReference type="InterPro" id="IPR014726">
    <property type="entry name" value="Ribosomal_uL2_dom3"/>
</dbReference>